<proteinExistence type="predicted"/>
<dbReference type="Pfam" id="PF00646">
    <property type="entry name" value="F-box"/>
    <property type="match status" value="1"/>
</dbReference>
<feature type="domain" description="F-box" evidence="1">
    <location>
        <begin position="20"/>
        <end position="66"/>
    </location>
</feature>
<sequence length="364" mass="41375">MGNIALKFTCCSSLRCLETSKEQQSIPLEIVMEILSWLPVKYVLRMKCVCKQWYALTQDRHFIEKHMSRVTNIARFYNTRIINPLIGGGGNGEIFQLICGCNGLLLEKSNASKKYYIKNFATCKILELPEPHKNSFGMTFSFVPSTGWFKLVSVYDDNEEAGIEGCEILTIGSDNSWRTLNFPNLNDANKKREKIMVVSAGEAVHCIKVNKVGTRFCAEMVSLDLESESFKSTIMPKHLFSDWEKVWALDWNGSLSFAVRVEEVINVMVLEDYKKLKWGKEKIVVPLAFMNSTSELMGDLVPLFARSGDLWFWEKFKKLMAYNIESGMIKYTIAVAEWSRIPKGAVYIGPSSLITLKGMQQVGK</sequence>
<dbReference type="PANTHER" id="PTHR31111:SF125">
    <property type="entry name" value="F-BOX PROTEIN CPR30-LIKE"/>
    <property type="match status" value="1"/>
</dbReference>
<dbReference type="SUPFAM" id="SSF81383">
    <property type="entry name" value="F-box domain"/>
    <property type="match status" value="1"/>
</dbReference>
<evidence type="ECO:0000313" key="3">
    <source>
        <dbReference type="EMBL" id="SPD07327.1"/>
    </source>
</evidence>
<organism evidence="3">
    <name type="scientific">Fagus sylvatica</name>
    <name type="common">Beechnut</name>
    <dbReference type="NCBI Taxonomy" id="28930"/>
    <lineage>
        <taxon>Eukaryota</taxon>
        <taxon>Viridiplantae</taxon>
        <taxon>Streptophyta</taxon>
        <taxon>Embryophyta</taxon>
        <taxon>Tracheophyta</taxon>
        <taxon>Spermatophyta</taxon>
        <taxon>Magnoliopsida</taxon>
        <taxon>eudicotyledons</taxon>
        <taxon>Gunneridae</taxon>
        <taxon>Pentapetalae</taxon>
        <taxon>rosids</taxon>
        <taxon>fabids</taxon>
        <taxon>Fagales</taxon>
        <taxon>Fagaceae</taxon>
        <taxon>Fagus</taxon>
    </lineage>
</organism>
<accession>A0A2N9GYG1</accession>
<evidence type="ECO:0000259" key="1">
    <source>
        <dbReference type="PROSITE" id="PS50181"/>
    </source>
</evidence>
<name>A0A2N9GYG1_FAGSY</name>
<gene>
    <name evidence="2" type="ORF">FSB_LOCUS16832</name>
    <name evidence="3" type="ORF">FSB_LOCUS35209</name>
</gene>
<dbReference type="PANTHER" id="PTHR31111">
    <property type="entry name" value="BNAA05G37150D PROTEIN-RELATED"/>
    <property type="match status" value="1"/>
</dbReference>
<dbReference type="InterPro" id="IPR036047">
    <property type="entry name" value="F-box-like_dom_sf"/>
</dbReference>
<dbReference type="CDD" id="cd22157">
    <property type="entry name" value="F-box_AtFBW1-like"/>
    <property type="match status" value="1"/>
</dbReference>
<dbReference type="Pfam" id="PF08268">
    <property type="entry name" value="FBA_3"/>
    <property type="match status" value="1"/>
</dbReference>
<dbReference type="EMBL" id="OIVN01002900">
    <property type="protein sequence ID" value="SPD07327.1"/>
    <property type="molecule type" value="Genomic_DNA"/>
</dbReference>
<dbReference type="SMART" id="SM00256">
    <property type="entry name" value="FBOX"/>
    <property type="match status" value="1"/>
</dbReference>
<dbReference type="InterPro" id="IPR001810">
    <property type="entry name" value="F-box_dom"/>
</dbReference>
<dbReference type="PROSITE" id="PS50181">
    <property type="entry name" value="FBOX"/>
    <property type="match status" value="1"/>
</dbReference>
<dbReference type="EMBL" id="OIVN01001033">
    <property type="protein sequence ID" value="SPC88950.1"/>
    <property type="molecule type" value="Genomic_DNA"/>
</dbReference>
<evidence type="ECO:0000313" key="2">
    <source>
        <dbReference type="EMBL" id="SPC88950.1"/>
    </source>
</evidence>
<reference evidence="3" key="1">
    <citation type="submission" date="2018-02" db="EMBL/GenBank/DDBJ databases">
        <authorList>
            <person name="Cohen D.B."/>
            <person name="Kent A.D."/>
        </authorList>
    </citation>
    <scope>NUCLEOTIDE SEQUENCE</scope>
</reference>
<dbReference type="AlphaFoldDB" id="A0A2N9GYG1"/>
<protein>
    <recommendedName>
        <fullName evidence="1">F-box domain-containing protein</fullName>
    </recommendedName>
</protein>
<dbReference type="InterPro" id="IPR013187">
    <property type="entry name" value="F-box-assoc_dom_typ3"/>
</dbReference>
<dbReference type="Gene3D" id="1.20.1280.50">
    <property type="match status" value="1"/>
</dbReference>